<feature type="compositionally biased region" description="Basic residues" evidence="1">
    <location>
        <begin position="1"/>
        <end position="10"/>
    </location>
</feature>
<name>A0A2I0AV89_9ASPA</name>
<dbReference type="Proteomes" id="UP000236161">
    <property type="component" value="Unassembled WGS sequence"/>
</dbReference>
<dbReference type="EMBL" id="KZ451948">
    <property type="protein sequence ID" value="PKA59451.1"/>
    <property type="molecule type" value="Genomic_DNA"/>
</dbReference>
<evidence type="ECO:0000313" key="3">
    <source>
        <dbReference type="Proteomes" id="UP000236161"/>
    </source>
</evidence>
<reference evidence="2 3" key="1">
    <citation type="journal article" date="2017" name="Nature">
        <title>The Apostasia genome and the evolution of orchids.</title>
        <authorList>
            <person name="Zhang G.Q."/>
            <person name="Liu K.W."/>
            <person name="Li Z."/>
            <person name="Lohaus R."/>
            <person name="Hsiao Y.Y."/>
            <person name="Niu S.C."/>
            <person name="Wang J.Y."/>
            <person name="Lin Y.C."/>
            <person name="Xu Q."/>
            <person name="Chen L.J."/>
            <person name="Yoshida K."/>
            <person name="Fujiwara S."/>
            <person name="Wang Z.W."/>
            <person name="Zhang Y.Q."/>
            <person name="Mitsuda N."/>
            <person name="Wang M."/>
            <person name="Liu G.H."/>
            <person name="Pecoraro L."/>
            <person name="Huang H.X."/>
            <person name="Xiao X.J."/>
            <person name="Lin M."/>
            <person name="Wu X.Y."/>
            <person name="Wu W.L."/>
            <person name="Chen Y.Y."/>
            <person name="Chang S.B."/>
            <person name="Sakamoto S."/>
            <person name="Ohme-Takagi M."/>
            <person name="Yagi M."/>
            <person name="Zeng S.J."/>
            <person name="Shen C.Y."/>
            <person name="Yeh C.M."/>
            <person name="Luo Y.B."/>
            <person name="Tsai W.C."/>
            <person name="Van de Peer Y."/>
            <person name="Liu Z.J."/>
        </authorList>
    </citation>
    <scope>NUCLEOTIDE SEQUENCE [LARGE SCALE GENOMIC DNA]</scope>
    <source>
        <strain evidence="3">cv. Shenzhen</strain>
        <tissue evidence="2">Stem</tissue>
    </source>
</reference>
<evidence type="ECO:0000313" key="2">
    <source>
        <dbReference type="EMBL" id="PKA59451.1"/>
    </source>
</evidence>
<proteinExistence type="predicted"/>
<accession>A0A2I0AV89</accession>
<sequence>MLVTNRRKPLKLAGQQPKQAVGNHLNKSKPATSLNSTRQQQQQQVSTHQQQKSSAQQYRVVGQQGIGAKTPQNSHVNIPKRLNKQTGTGETQDSAIALQGLLQKNQTGTVEMQDSAVAMQGLMQHKQKGTVDMQNSTVAMQGLLQKNQEAECSVQKDNTEVKKTACYQECSVQNEVLNVAQSTQFVAKDKDNITLTSQHCNPFVVLDLCMEEDDAKPLINPLILPSSANKKKLRFPLQKFLSPKANTPKEDLQYFVCECSFTCAIFDALQRQQADTTTGVDTVLPEEATCEVQASPSSPQQPCFVSRKCKKRKAPTTTLPTVKAKKVQLALPDPDAGFCTVHMTIPPALQDLGQNQPKRKRADLPTTPNPLSWHDEGEKSHRKTPRLAYDSRDPFYANLFSTGCCDDDDSSTSLGLQKRHPAADSCGAQPRAATAAAKPAAAAVATATAAAAPAANHVAVATAAAAPPAAAATAAAAEPAAATASDSAVAAAVLSAAVAAVECSSAVGPAAEYNSTVGPVADCNPSAAPADGHQPPHARNAQLLNLFLSNLQLRV</sequence>
<feature type="region of interest" description="Disordered" evidence="1">
    <location>
        <begin position="349"/>
        <end position="387"/>
    </location>
</feature>
<dbReference type="AlphaFoldDB" id="A0A2I0AV89"/>
<organism evidence="2 3">
    <name type="scientific">Apostasia shenzhenica</name>
    <dbReference type="NCBI Taxonomy" id="1088818"/>
    <lineage>
        <taxon>Eukaryota</taxon>
        <taxon>Viridiplantae</taxon>
        <taxon>Streptophyta</taxon>
        <taxon>Embryophyta</taxon>
        <taxon>Tracheophyta</taxon>
        <taxon>Spermatophyta</taxon>
        <taxon>Magnoliopsida</taxon>
        <taxon>Liliopsida</taxon>
        <taxon>Asparagales</taxon>
        <taxon>Orchidaceae</taxon>
        <taxon>Apostasioideae</taxon>
        <taxon>Apostasia</taxon>
    </lineage>
</organism>
<feature type="region of interest" description="Disordered" evidence="1">
    <location>
        <begin position="1"/>
        <end position="91"/>
    </location>
</feature>
<gene>
    <name evidence="2" type="ORF">AXF42_Ash016475</name>
</gene>
<feature type="compositionally biased region" description="Low complexity" evidence="1">
    <location>
        <begin position="32"/>
        <end position="54"/>
    </location>
</feature>
<evidence type="ECO:0000256" key="1">
    <source>
        <dbReference type="SAM" id="MobiDB-lite"/>
    </source>
</evidence>
<dbReference type="STRING" id="1088818.A0A2I0AV89"/>
<protein>
    <submittedName>
        <fullName evidence="2">Uncharacterized protein</fullName>
    </submittedName>
</protein>
<keyword evidence="3" id="KW-1185">Reference proteome</keyword>